<gene>
    <name evidence="2" type="ordered locus">MBIO_0879</name>
</gene>
<dbReference type="AlphaFoldDB" id="C4XG72"/>
<feature type="transmembrane region" description="Helical" evidence="1">
    <location>
        <begin position="100"/>
        <end position="126"/>
    </location>
</feature>
<evidence type="ECO:0000313" key="2">
    <source>
        <dbReference type="EMBL" id="BAH70144.1"/>
    </source>
</evidence>
<protein>
    <submittedName>
        <fullName evidence="2">Uncharacterized protein</fullName>
    </submittedName>
</protein>
<feature type="transmembrane region" description="Helical" evidence="1">
    <location>
        <begin position="185"/>
        <end position="210"/>
    </location>
</feature>
<keyword evidence="1" id="KW-1133">Transmembrane helix</keyword>
<keyword evidence="1" id="KW-0472">Membrane</keyword>
<evidence type="ECO:0000313" key="3">
    <source>
        <dbReference type="Proteomes" id="UP000006810"/>
    </source>
</evidence>
<keyword evidence="3" id="KW-1185">Reference proteome</keyword>
<dbReference type="HOGENOM" id="CLU_1260277_0_0_14"/>
<dbReference type="PATRIC" id="fig|496833.3.peg.474"/>
<dbReference type="EMBL" id="AP009608">
    <property type="protein sequence ID" value="BAH70144.1"/>
    <property type="molecule type" value="Genomic_DNA"/>
</dbReference>
<keyword evidence="1" id="KW-0812">Transmembrane</keyword>
<dbReference type="KEGG" id="mfp:MBIO_0879"/>
<reference evidence="2 3" key="1">
    <citation type="journal article" date="2009" name="Curr. Microbiol.">
        <title>Molecular cloning and expression of a novel cholinephosphotransferase involved in glycoglycerophospholipid biosynthesis of Mycoplasma fermentans.</title>
        <authorList>
            <person name="Ishida N."/>
            <person name="Irikura D."/>
            <person name="Matsuda K."/>
            <person name="Sato S."/>
            <person name="Asano K."/>
        </authorList>
    </citation>
    <scope>NUCLEOTIDE SEQUENCE [LARGE SCALE GENOMIC DNA]</scope>
    <source>
        <strain evidence="3">ATCC 19989 / NBRC 14854 / NCTC 10117 / PG18</strain>
    </source>
</reference>
<name>C4XG72_MYCFP</name>
<accession>C4XG72</accession>
<evidence type="ECO:0000256" key="1">
    <source>
        <dbReference type="SAM" id="Phobius"/>
    </source>
</evidence>
<proteinExistence type="predicted"/>
<sequence length="219" mass="24204">MYYKIIIVIKKRKIIMYSRTKFIPLIVLLAFVVGFCLLFIFGMQPEMIIKEEAKPATTEFGVGFFGTWNMCAVAISMKDGFAACKEFINNIFHNSTSISLIGGSIIALVAIALFFILSTATVIVYFVTSIAHIARKNWVFGTILIILAAATIAGITISCLYGLVYSKITNSSLSVEESVDLLRKLITWNSILTIIVAGCSIVISIIAMIFQKRKFAKES</sequence>
<feature type="transmembrane region" description="Helical" evidence="1">
    <location>
        <begin position="21"/>
        <end position="41"/>
    </location>
</feature>
<organism evidence="2 3">
    <name type="scientific">Mycoplasmopsis fermentans (strain ATCC 19989 / NBRC 14854 / NCTC 10117 / PG18)</name>
    <name type="common">Mycoplasma fermentans</name>
    <dbReference type="NCBI Taxonomy" id="496833"/>
    <lineage>
        <taxon>Bacteria</taxon>
        <taxon>Bacillati</taxon>
        <taxon>Mycoplasmatota</taxon>
        <taxon>Mycoplasmoidales</taxon>
        <taxon>Metamycoplasmataceae</taxon>
        <taxon>Mycoplasmopsis</taxon>
    </lineage>
</organism>
<dbReference type="Proteomes" id="UP000006810">
    <property type="component" value="Chromosome"/>
</dbReference>
<feature type="transmembrane region" description="Helical" evidence="1">
    <location>
        <begin position="138"/>
        <end position="165"/>
    </location>
</feature>